<name>A0A061AKL6_RHOTO</name>
<protein>
    <submittedName>
        <fullName evidence="1">RHTO0S01e08526g1_1</fullName>
    </submittedName>
</protein>
<gene>
    <name evidence="1" type="ORF">RHTO0S_01e08526g</name>
</gene>
<proteinExistence type="predicted"/>
<evidence type="ECO:0000313" key="1">
    <source>
        <dbReference type="EMBL" id="CDR35849.1"/>
    </source>
</evidence>
<dbReference type="SUPFAM" id="SSF51905">
    <property type="entry name" value="FAD/NAD(P)-binding domain"/>
    <property type="match status" value="1"/>
</dbReference>
<dbReference type="OrthoDB" id="76038at2759"/>
<dbReference type="PANTHER" id="PTHR38663">
    <property type="match status" value="1"/>
</dbReference>
<dbReference type="InterPro" id="IPR036188">
    <property type="entry name" value="FAD/NAD-bd_sf"/>
</dbReference>
<sequence length="678" mass="74311">MTPTQPVLAARDDDRSVSPLSLLDSKLWPCLSLLSLDSSDDEQSITSTVSDDSDSTAPSSDTCCAPCCTAAESKPPITSIEPEHFSPLIVIGAGPHALALAARLNEPRPAALYTDLEHARLSWLQREATTSARRRQTVKGHWQARKLVEPASRTLAPAAQAIQVLDSSGDTWMRRWDLYFDGLKIKHLRSPMLFHPSPADVDALVAYASRTSREDELKPIKGVVGREFSKYQRKKRPTRIGRAALANERERQDYWRPSTPLFHSFIQDDLVNRYDVASLVIHTTVTSLSYGPIHVPGEEPQEGFVVRSVRPDGIVEVRGASAVVMAIGPSSKPFIPPVLRIALPPPHPPVRPTDAAIPWRKDDVCGRAWCHSSAFALPGCRPLDGELGERVRTGERTHVVVVGGGLTSAQIVDSLLSQGVSFVTLVCRSRIKTKHFDFDLSWVSKYANVEKMAFWQEEDPALRFEMIRQARDGGSVNPQFARALQKWEKEDRLEVKTLTEVTKAAFDAEQGKWTLKLATKTADPVLNSPSASATTLSDIDYLVCSTGSKLAIDKVDFLQPILASHPVETVNGLPVLTKDLQWRADVPLFVMGAYSMLELGPDALNLSGTRAGAERIAHRLAELDMFDSSDGISSDSKAGSQRVDSGGTSFSWTKFAAQKRARSAGEGNFFEGLSEAEA</sequence>
<organism evidence="1">
    <name type="scientific">Rhodotorula toruloides</name>
    <name type="common">Yeast</name>
    <name type="synonym">Rhodosporidium toruloides</name>
    <dbReference type="NCBI Taxonomy" id="5286"/>
    <lineage>
        <taxon>Eukaryota</taxon>
        <taxon>Fungi</taxon>
        <taxon>Dikarya</taxon>
        <taxon>Basidiomycota</taxon>
        <taxon>Pucciniomycotina</taxon>
        <taxon>Microbotryomycetes</taxon>
        <taxon>Sporidiobolales</taxon>
        <taxon>Sporidiobolaceae</taxon>
        <taxon>Rhodotorula</taxon>
    </lineage>
</organism>
<dbReference type="AlphaFoldDB" id="A0A061AKL6"/>
<reference evidence="1" key="1">
    <citation type="journal article" date="2014" name="Genome Announc.">
        <title>Draft genome sequence of Rhodosporidium toruloides CECT1137, an oleaginous yeast of biotechnological interest.</title>
        <authorList>
            <person name="Morin N."/>
            <person name="Calcas X."/>
            <person name="Devillers H."/>
            <person name="Durrens P."/>
            <person name="Sherman D.J."/>
            <person name="Nicaud J.-M."/>
            <person name="Neuveglise C."/>
        </authorList>
    </citation>
    <scope>NUCLEOTIDE SEQUENCE</scope>
    <source>
        <strain evidence="1">CECT1137</strain>
    </source>
</reference>
<accession>A0A061AKL6</accession>
<dbReference type="PANTHER" id="PTHR38663:SF1">
    <property type="entry name" value="L-ORNITHINE N(5)-MONOOXYGENASE"/>
    <property type="match status" value="1"/>
</dbReference>
<dbReference type="Gene3D" id="3.50.50.60">
    <property type="entry name" value="FAD/NAD(P)-binding domain"/>
    <property type="match status" value="1"/>
</dbReference>
<dbReference type="EMBL" id="LK052936">
    <property type="protein sequence ID" value="CDR35849.1"/>
    <property type="molecule type" value="Genomic_DNA"/>
</dbReference>